<dbReference type="Proteomes" id="UP000298030">
    <property type="component" value="Unassembled WGS sequence"/>
</dbReference>
<organism evidence="4 5">
    <name type="scientific">Coprinellus micaceus</name>
    <name type="common">Glistening ink-cap mushroom</name>
    <name type="synonym">Coprinus micaceus</name>
    <dbReference type="NCBI Taxonomy" id="71717"/>
    <lineage>
        <taxon>Eukaryota</taxon>
        <taxon>Fungi</taxon>
        <taxon>Dikarya</taxon>
        <taxon>Basidiomycota</taxon>
        <taxon>Agaricomycotina</taxon>
        <taxon>Agaricomycetes</taxon>
        <taxon>Agaricomycetidae</taxon>
        <taxon>Agaricales</taxon>
        <taxon>Agaricineae</taxon>
        <taxon>Psathyrellaceae</taxon>
        <taxon>Coprinellus</taxon>
    </lineage>
</organism>
<keyword evidence="5" id="KW-1185">Reference proteome</keyword>
<feature type="region of interest" description="Disordered" evidence="2">
    <location>
        <begin position="36"/>
        <end position="86"/>
    </location>
</feature>
<reference evidence="4 5" key="1">
    <citation type="journal article" date="2019" name="Nat. Ecol. Evol.">
        <title>Megaphylogeny resolves global patterns of mushroom evolution.</title>
        <authorList>
            <person name="Varga T."/>
            <person name="Krizsan K."/>
            <person name="Foldi C."/>
            <person name="Dima B."/>
            <person name="Sanchez-Garcia M."/>
            <person name="Sanchez-Ramirez S."/>
            <person name="Szollosi G.J."/>
            <person name="Szarkandi J.G."/>
            <person name="Papp V."/>
            <person name="Albert L."/>
            <person name="Andreopoulos W."/>
            <person name="Angelini C."/>
            <person name="Antonin V."/>
            <person name="Barry K.W."/>
            <person name="Bougher N.L."/>
            <person name="Buchanan P."/>
            <person name="Buyck B."/>
            <person name="Bense V."/>
            <person name="Catcheside P."/>
            <person name="Chovatia M."/>
            <person name="Cooper J."/>
            <person name="Damon W."/>
            <person name="Desjardin D."/>
            <person name="Finy P."/>
            <person name="Geml J."/>
            <person name="Haridas S."/>
            <person name="Hughes K."/>
            <person name="Justo A."/>
            <person name="Karasinski D."/>
            <person name="Kautmanova I."/>
            <person name="Kiss B."/>
            <person name="Kocsube S."/>
            <person name="Kotiranta H."/>
            <person name="LaButti K.M."/>
            <person name="Lechner B.E."/>
            <person name="Liimatainen K."/>
            <person name="Lipzen A."/>
            <person name="Lukacs Z."/>
            <person name="Mihaltcheva S."/>
            <person name="Morgado L.N."/>
            <person name="Niskanen T."/>
            <person name="Noordeloos M.E."/>
            <person name="Ohm R.A."/>
            <person name="Ortiz-Santana B."/>
            <person name="Ovrebo C."/>
            <person name="Racz N."/>
            <person name="Riley R."/>
            <person name="Savchenko A."/>
            <person name="Shiryaev A."/>
            <person name="Soop K."/>
            <person name="Spirin V."/>
            <person name="Szebenyi C."/>
            <person name="Tomsovsky M."/>
            <person name="Tulloss R.E."/>
            <person name="Uehling J."/>
            <person name="Grigoriev I.V."/>
            <person name="Vagvolgyi C."/>
            <person name="Papp T."/>
            <person name="Martin F.M."/>
            <person name="Miettinen O."/>
            <person name="Hibbett D.S."/>
            <person name="Nagy L.G."/>
        </authorList>
    </citation>
    <scope>NUCLEOTIDE SEQUENCE [LARGE SCALE GENOMIC DNA]</scope>
    <source>
        <strain evidence="4 5">FP101781</strain>
    </source>
</reference>
<dbReference type="InterPro" id="IPR027417">
    <property type="entry name" value="P-loop_NTPase"/>
</dbReference>
<dbReference type="Pfam" id="PF24883">
    <property type="entry name" value="NPHP3_N"/>
    <property type="match status" value="1"/>
</dbReference>
<evidence type="ECO:0000259" key="3">
    <source>
        <dbReference type="Pfam" id="PF24883"/>
    </source>
</evidence>
<evidence type="ECO:0000313" key="4">
    <source>
        <dbReference type="EMBL" id="TEB39803.1"/>
    </source>
</evidence>
<evidence type="ECO:0000313" key="5">
    <source>
        <dbReference type="Proteomes" id="UP000298030"/>
    </source>
</evidence>
<protein>
    <recommendedName>
        <fullName evidence="3">Nephrocystin 3-like N-terminal domain-containing protein</fullName>
    </recommendedName>
</protein>
<feature type="compositionally biased region" description="Polar residues" evidence="2">
    <location>
        <begin position="729"/>
        <end position="747"/>
    </location>
</feature>
<proteinExistence type="predicted"/>
<evidence type="ECO:0000256" key="2">
    <source>
        <dbReference type="SAM" id="MobiDB-lite"/>
    </source>
</evidence>
<accession>A0A4Y7U038</accession>
<dbReference type="PANTHER" id="PTHR10039">
    <property type="entry name" value="AMELOGENIN"/>
    <property type="match status" value="1"/>
</dbReference>
<gene>
    <name evidence="4" type="ORF">FA13DRAFT_1724026</name>
</gene>
<dbReference type="AlphaFoldDB" id="A0A4Y7U038"/>
<dbReference type="SUPFAM" id="SSF52540">
    <property type="entry name" value="P-loop containing nucleoside triphosphate hydrolases"/>
    <property type="match status" value="1"/>
</dbReference>
<feature type="compositionally biased region" description="Pro residues" evidence="2">
    <location>
        <begin position="39"/>
        <end position="49"/>
    </location>
</feature>
<name>A0A4Y7U038_COPMI</name>
<feature type="region of interest" description="Disordered" evidence="2">
    <location>
        <begin position="729"/>
        <end position="753"/>
    </location>
</feature>
<dbReference type="OrthoDB" id="2913120at2759"/>
<sequence>MSPTLLDHPHSFDDFNSNEYQDFRLVDEEGVRHIDLSTPPAPLIPPPYPEQYEYLTSDDGDDTPRTSQYTQDGQYTPIVTSPSADSMRRRISPITPHHRPPAGLQLLYTHIAHGAVHDSIVERFNAPACHPETHRAIVDDVMSWIQYTPPSSAITSPTAEAPPLTPTYTSATLSFYGPHARNNAARNRSASMAPPPSQPEHVLWLTGPIGSGKSSLMQTIAERCSNTHTTSQFSASGNQNHDPPEPLVPLLAASFFFRYHRSPRNNKSKFVTTLGYQLARSIPGLGELIGKVIERDVGVLTLGEEDLNTSGVGGTSSSGLATQMEKLILQPLAILAQRQAGGSRPRHHMGSTHRAILIDGVDECINDEDQIEVLNLIRKLSQDMRRFVPHFRLVVSSKPHRTIERQFKLHPDFDSVTYRLFLPFAEKSAGKTTRSGGSSGRGRRARALQRKEGSSEKDDESGAPGDTEVDIRMYLDCKFNEICRRWYGLPKNVGWPDSNDISSDNKESAINRLVYNASGKFSYALAVTRFITRGNWGVFDNLSESSDPRRLLGLVLQAKFTKSYQDPYAALDALYGVIIHDAAEQSGLTDVSKLAKVMREIDELLGTGAGIELTLPRLALYYGFDWDSAGEGKCYEAALVGGLLSPILDVPVPQDELGVFPAVPGLLNRSHAGGGMSLRRVVIFHDRTFGEFIRDPKRAKGLYVSRSQLYTDLAVRYLKSASVQYSAQPTVDRSHPTSATYSKSGKTVLSPASSSSSFSATGDTAYPDNFPYSAPATLTTFRRGHHRQATPYSIDPDDAAHFFSVLHLGKFCSFAVVDSPALVKELMQFDVELWLFGIAASLEESLEEPSSATTMVPPHMLALQSTIRLPMRQTHRRVMSEVPSNHTRYSAFPALDDSPNPMHKDRQRTEALLRLHGNPTATAGSPVDAASGGPETDIEAMYRWVHVECSWSSCTHVCKKWRRAIMKFWQRQGAPQQPTVMDRIYDKFMPRDVKRVKLITSRYRL</sequence>
<keyword evidence="1" id="KW-0677">Repeat</keyword>
<dbReference type="InterPro" id="IPR056884">
    <property type="entry name" value="NPHP3-like_N"/>
</dbReference>
<dbReference type="EMBL" id="QPFP01000001">
    <property type="protein sequence ID" value="TEB39803.1"/>
    <property type="molecule type" value="Genomic_DNA"/>
</dbReference>
<evidence type="ECO:0000256" key="1">
    <source>
        <dbReference type="ARBA" id="ARBA00022737"/>
    </source>
</evidence>
<feature type="domain" description="Nephrocystin 3-like N-terminal" evidence="3">
    <location>
        <begin position="199"/>
        <end position="298"/>
    </location>
</feature>
<feature type="region of interest" description="Disordered" evidence="2">
    <location>
        <begin position="429"/>
        <end position="465"/>
    </location>
</feature>
<feature type="compositionally biased region" description="Polar residues" evidence="2">
    <location>
        <begin position="65"/>
        <end position="84"/>
    </location>
</feature>
<comment type="caution">
    <text evidence="4">The sequence shown here is derived from an EMBL/GenBank/DDBJ whole genome shotgun (WGS) entry which is preliminary data.</text>
</comment>